<proteinExistence type="predicted"/>
<keyword evidence="2" id="KW-1185">Reference proteome</keyword>
<evidence type="ECO:0000313" key="2">
    <source>
        <dbReference type="Proteomes" id="UP000814033"/>
    </source>
</evidence>
<gene>
    <name evidence="1" type="ORF">FA95DRAFT_1545825</name>
</gene>
<protein>
    <submittedName>
        <fullName evidence="1">FAD/NAD(P)-binding domain-containing protein</fullName>
    </submittedName>
</protein>
<dbReference type="EMBL" id="MU276001">
    <property type="protein sequence ID" value="KAI0043887.1"/>
    <property type="molecule type" value="Genomic_DNA"/>
</dbReference>
<dbReference type="Proteomes" id="UP000814033">
    <property type="component" value="Unassembled WGS sequence"/>
</dbReference>
<evidence type="ECO:0000313" key="1">
    <source>
        <dbReference type="EMBL" id="KAI0043887.1"/>
    </source>
</evidence>
<sequence>MRSLIPVALCVGGSAAAAFQLPFNIGDLFTSSASKATNTPASDAGTAASAPPRIAIIGAGAGGSSAAFWLGKAKERYGLDVEIDIYDKASYIGGRSTTVQPYDDDSYPPVELGASVFIPVNKNMWRASSEWDLSRTNFEEEEGAMGIWDGESFVIQTSTVGGTVGSWIDTAKIIWRYGMSAPRNTRKLVKEMTDKYVGLYTSTPPKWTNISDLVSEFGWTGLTSQTGTEYFTSNGVSKRFANEFIDAMTRVNYCQNADNMHAMVTACSFAAGGASSVSGGNWQIFWHFVEDSNANVFLDTTVTALKRTSSSHWTLHTSAGTSQTYRAVILAAPFHSTSISLPTHLAELIPPQPYHHMHVTILTTTAPGPNPAYFGLGAHGAAPKLVLTTREGERNGGKAPEFNALNYMRKLRKYSGNTTAETDEWVVKIFSLAPLSDEWLADMFQGQVGWLLRKEWDAYPVLPPTTTFPPVKLDQGLFYVNAFEPFISTMETETVASRNVVDLLLAEEFDAAICPPRAASANGTEARAKDDESFVYGWDC</sequence>
<comment type="caution">
    <text evidence="1">The sequence shown here is derived from an EMBL/GenBank/DDBJ whole genome shotgun (WGS) entry which is preliminary data.</text>
</comment>
<organism evidence="1 2">
    <name type="scientific">Auriscalpium vulgare</name>
    <dbReference type="NCBI Taxonomy" id="40419"/>
    <lineage>
        <taxon>Eukaryota</taxon>
        <taxon>Fungi</taxon>
        <taxon>Dikarya</taxon>
        <taxon>Basidiomycota</taxon>
        <taxon>Agaricomycotina</taxon>
        <taxon>Agaricomycetes</taxon>
        <taxon>Russulales</taxon>
        <taxon>Auriscalpiaceae</taxon>
        <taxon>Auriscalpium</taxon>
    </lineage>
</organism>
<reference evidence="1" key="2">
    <citation type="journal article" date="2022" name="New Phytol.">
        <title>Evolutionary transition to the ectomycorrhizal habit in the genomes of a hyperdiverse lineage of mushroom-forming fungi.</title>
        <authorList>
            <person name="Looney B."/>
            <person name="Miyauchi S."/>
            <person name="Morin E."/>
            <person name="Drula E."/>
            <person name="Courty P.E."/>
            <person name="Kohler A."/>
            <person name="Kuo A."/>
            <person name="LaButti K."/>
            <person name="Pangilinan J."/>
            <person name="Lipzen A."/>
            <person name="Riley R."/>
            <person name="Andreopoulos W."/>
            <person name="He G."/>
            <person name="Johnson J."/>
            <person name="Nolan M."/>
            <person name="Tritt A."/>
            <person name="Barry K.W."/>
            <person name="Grigoriev I.V."/>
            <person name="Nagy L.G."/>
            <person name="Hibbett D."/>
            <person name="Henrissat B."/>
            <person name="Matheny P.B."/>
            <person name="Labbe J."/>
            <person name="Martin F.M."/>
        </authorList>
    </citation>
    <scope>NUCLEOTIDE SEQUENCE</scope>
    <source>
        <strain evidence="1">FP105234-sp</strain>
    </source>
</reference>
<name>A0ACB8RJ09_9AGAM</name>
<reference evidence="1" key="1">
    <citation type="submission" date="2021-02" db="EMBL/GenBank/DDBJ databases">
        <authorList>
            <consortium name="DOE Joint Genome Institute"/>
            <person name="Ahrendt S."/>
            <person name="Looney B.P."/>
            <person name="Miyauchi S."/>
            <person name="Morin E."/>
            <person name="Drula E."/>
            <person name="Courty P.E."/>
            <person name="Chicoki N."/>
            <person name="Fauchery L."/>
            <person name="Kohler A."/>
            <person name="Kuo A."/>
            <person name="Labutti K."/>
            <person name="Pangilinan J."/>
            <person name="Lipzen A."/>
            <person name="Riley R."/>
            <person name="Andreopoulos W."/>
            <person name="He G."/>
            <person name="Johnson J."/>
            <person name="Barry K.W."/>
            <person name="Grigoriev I.V."/>
            <person name="Nagy L."/>
            <person name="Hibbett D."/>
            <person name="Henrissat B."/>
            <person name="Matheny P.B."/>
            <person name="Labbe J."/>
            <person name="Martin F."/>
        </authorList>
    </citation>
    <scope>NUCLEOTIDE SEQUENCE</scope>
    <source>
        <strain evidence="1">FP105234-sp</strain>
    </source>
</reference>
<accession>A0ACB8RJ09</accession>